<dbReference type="Gene3D" id="1.10.3330.10">
    <property type="entry name" value="Oxo-4-hydroxy-4-carboxy-5-ureidoimidazoline decarboxylase"/>
    <property type="match status" value="1"/>
</dbReference>
<dbReference type="InterPro" id="IPR036778">
    <property type="entry name" value="OHCU_decarboxylase_sf"/>
</dbReference>
<keyword evidence="9" id="KW-1185">Reference proteome</keyword>
<evidence type="ECO:0000256" key="2">
    <source>
        <dbReference type="ARBA" id="ARBA00004754"/>
    </source>
</evidence>
<evidence type="ECO:0000256" key="4">
    <source>
        <dbReference type="ARBA" id="ARBA00022631"/>
    </source>
</evidence>
<comment type="caution">
    <text evidence="8">The sequence shown here is derived from an EMBL/GenBank/DDBJ whole genome shotgun (WGS) entry which is preliminary data.</text>
</comment>
<dbReference type="InterPro" id="IPR018020">
    <property type="entry name" value="OHCU_decarboxylase"/>
</dbReference>
<gene>
    <name evidence="8" type="primary">uraD</name>
    <name evidence="8" type="ORF">NC661_12490</name>
</gene>
<dbReference type="EMBL" id="JAMQJZ010000009">
    <property type="protein sequence ID" value="MDC3421189.1"/>
    <property type="molecule type" value="Genomic_DNA"/>
</dbReference>
<dbReference type="SUPFAM" id="SSF158694">
    <property type="entry name" value="UraD-Like"/>
    <property type="match status" value="1"/>
</dbReference>
<protein>
    <recommendedName>
        <fullName evidence="3">2-oxo-4-hydroxy-4-carboxy-5-ureidoimidazoline decarboxylase</fullName>
        <ecNumber evidence="3">4.1.1.97</ecNumber>
    </recommendedName>
</protein>
<keyword evidence="5" id="KW-0210">Decarboxylase</keyword>
<comment type="pathway">
    <text evidence="2">Purine metabolism; urate degradation; (S)-allantoin from urate: step 3/3.</text>
</comment>
<dbReference type="NCBIfam" id="TIGR03164">
    <property type="entry name" value="UHCUDC"/>
    <property type="match status" value="1"/>
</dbReference>
<evidence type="ECO:0000256" key="3">
    <source>
        <dbReference type="ARBA" id="ARBA00012257"/>
    </source>
</evidence>
<dbReference type="Pfam" id="PF09349">
    <property type="entry name" value="OHCU_decarbox"/>
    <property type="match status" value="1"/>
</dbReference>
<keyword evidence="6 8" id="KW-0456">Lyase</keyword>
<dbReference type="RefSeq" id="WP_259871694.1">
    <property type="nucleotide sequence ID" value="NZ_JAMQJZ010000009.1"/>
</dbReference>
<dbReference type="GO" id="GO:0000255">
    <property type="term" value="P:allantoin metabolic process"/>
    <property type="evidence" value="ECO:0007669"/>
    <property type="project" value="InterPro"/>
</dbReference>
<evidence type="ECO:0000256" key="6">
    <source>
        <dbReference type="ARBA" id="ARBA00023239"/>
    </source>
</evidence>
<dbReference type="PANTHER" id="PTHR43466">
    <property type="entry name" value="2-OXO-4-HYDROXY-4-CARBOXY-5-UREIDOIMIDAZOLINE DECARBOXYLASE-RELATED"/>
    <property type="match status" value="1"/>
</dbReference>
<evidence type="ECO:0000256" key="5">
    <source>
        <dbReference type="ARBA" id="ARBA00022793"/>
    </source>
</evidence>
<keyword evidence="4" id="KW-0659">Purine metabolism</keyword>
<dbReference type="InterPro" id="IPR017580">
    <property type="entry name" value="OHCU_decarboxylase-1"/>
</dbReference>
<evidence type="ECO:0000313" key="9">
    <source>
        <dbReference type="Proteomes" id="UP001145072"/>
    </source>
</evidence>
<comment type="catalytic activity">
    <reaction evidence="1">
        <text>5-hydroxy-2-oxo-4-ureido-2,5-dihydro-1H-imidazole-5-carboxylate + H(+) = (S)-allantoin + CO2</text>
        <dbReference type="Rhea" id="RHEA:26301"/>
        <dbReference type="ChEBI" id="CHEBI:15378"/>
        <dbReference type="ChEBI" id="CHEBI:15678"/>
        <dbReference type="ChEBI" id="CHEBI:16526"/>
        <dbReference type="ChEBI" id="CHEBI:58639"/>
        <dbReference type="EC" id="4.1.1.97"/>
    </reaction>
</comment>
<evidence type="ECO:0000256" key="1">
    <source>
        <dbReference type="ARBA" id="ARBA00001163"/>
    </source>
</evidence>
<dbReference type="PANTHER" id="PTHR43466:SF1">
    <property type="entry name" value="2-OXO-4-HYDROXY-4-CARBOXY-5-UREIDOIMIDAZOLINE DECARBOXYLASE-RELATED"/>
    <property type="match status" value="1"/>
</dbReference>
<dbReference type="GO" id="GO:0051997">
    <property type="term" value="F:2-oxo-4-hydroxy-4-carboxy-5-ureidoimidazoline decarboxylase activity"/>
    <property type="evidence" value="ECO:0007669"/>
    <property type="project" value="UniProtKB-EC"/>
</dbReference>
<dbReference type="GO" id="GO:0019628">
    <property type="term" value="P:urate catabolic process"/>
    <property type="evidence" value="ECO:0007669"/>
    <property type="project" value="TreeGrafter"/>
</dbReference>
<dbReference type="AlphaFoldDB" id="A0A9X3WPW1"/>
<sequence length="167" mass="19241">MNLEALNRLSEEAFIKEFGEIFEHSPWVAKKAYEHSPFSSLEALHNRMVEIVSNAPREEKLELIRSHPNLGDNIEMSVESVREQQGAGLKNLTEAEYTSFQKLNGTYITKFGFPFVFAVKGKNKNDIYQAMKERVNHTVVDEFSTALAEIYKIALLRLQDKFKQEKV</sequence>
<feature type="domain" description="Oxo-4-hydroxy-4-carboxy-5-ureidoimidazoline decarboxylase" evidence="7">
    <location>
        <begin position="7"/>
        <end position="159"/>
    </location>
</feature>
<reference evidence="8" key="1">
    <citation type="submission" date="2022-06" db="EMBL/GenBank/DDBJ databases">
        <title>Aquibacillus sp. a new bacterium isolated from soil saline samples.</title>
        <authorList>
            <person name="Galisteo C."/>
            <person name="De La Haba R."/>
            <person name="Sanchez-Porro C."/>
            <person name="Ventosa A."/>
        </authorList>
    </citation>
    <scope>NUCLEOTIDE SEQUENCE</scope>
    <source>
        <strain evidence="8">JCM 12387</strain>
    </source>
</reference>
<evidence type="ECO:0000259" key="7">
    <source>
        <dbReference type="Pfam" id="PF09349"/>
    </source>
</evidence>
<organism evidence="8 9">
    <name type="scientific">Aquibacillus koreensis</name>
    <dbReference type="NCBI Taxonomy" id="279446"/>
    <lineage>
        <taxon>Bacteria</taxon>
        <taxon>Bacillati</taxon>
        <taxon>Bacillota</taxon>
        <taxon>Bacilli</taxon>
        <taxon>Bacillales</taxon>
        <taxon>Bacillaceae</taxon>
        <taxon>Aquibacillus</taxon>
    </lineage>
</organism>
<dbReference type="EC" id="4.1.1.97" evidence="3"/>
<dbReference type="GO" id="GO:0006144">
    <property type="term" value="P:purine nucleobase metabolic process"/>
    <property type="evidence" value="ECO:0007669"/>
    <property type="project" value="UniProtKB-KW"/>
</dbReference>
<name>A0A9X3WPW1_9BACI</name>
<accession>A0A9X3WPW1</accession>
<evidence type="ECO:0000313" key="8">
    <source>
        <dbReference type="EMBL" id="MDC3421189.1"/>
    </source>
</evidence>
<proteinExistence type="predicted"/>
<dbReference type="Proteomes" id="UP001145072">
    <property type="component" value="Unassembled WGS sequence"/>
</dbReference>